<evidence type="ECO:0000256" key="1">
    <source>
        <dbReference type="ARBA" id="ARBA00007125"/>
    </source>
</evidence>
<dbReference type="SUPFAM" id="SSF109604">
    <property type="entry name" value="HD-domain/PDEase-like"/>
    <property type="match status" value="1"/>
</dbReference>
<dbReference type="InterPro" id="IPR050273">
    <property type="entry name" value="GppA/Ppx_hydrolase"/>
</dbReference>
<name>A0A317Z6A6_STAPS</name>
<evidence type="ECO:0000313" key="2">
    <source>
        <dbReference type="EMBL" id="PWZ96650.1"/>
    </source>
</evidence>
<feature type="non-terminal residue" evidence="2">
    <location>
        <position position="1"/>
    </location>
</feature>
<evidence type="ECO:0000313" key="3">
    <source>
        <dbReference type="Proteomes" id="UP000246351"/>
    </source>
</evidence>
<dbReference type="PANTHER" id="PTHR30005">
    <property type="entry name" value="EXOPOLYPHOSPHATASE"/>
    <property type="match status" value="1"/>
</dbReference>
<gene>
    <name evidence="2" type="ORF">DD924_13630</name>
</gene>
<accession>A0A317Z6A6</accession>
<proteinExistence type="inferred from homology"/>
<dbReference type="AlphaFoldDB" id="A0A317Z6A6"/>
<comment type="similarity">
    <text evidence="1">Belongs to the GppA/Ppx family.</text>
</comment>
<organism evidence="2 3">
    <name type="scientific">Staphylococcus pseudintermedius</name>
    <dbReference type="NCBI Taxonomy" id="283734"/>
    <lineage>
        <taxon>Bacteria</taxon>
        <taxon>Bacillati</taxon>
        <taxon>Bacillota</taxon>
        <taxon>Bacilli</taxon>
        <taxon>Bacillales</taxon>
        <taxon>Staphylococcaceae</taxon>
        <taxon>Staphylococcus</taxon>
        <taxon>Staphylococcus intermedius group</taxon>
    </lineage>
</organism>
<dbReference type="Gene3D" id="1.10.3210.10">
    <property type="entry name" value="Hypothetical protein af1432"/>
    <property type="match status" value="1"/>
</dbReference>
<dbReference type="EMBL" id="QEIV01001391">
    <property type="protein sequence ID" value="PWZ96650.1"/>
    <property type="molecule type" value="Genomic_DNA"/>
</dbReference>
<dbReference type="Proteomes" id="UP000246351">
    <property type="component" value="Unassembled WGS sequence"/>
</dbReference>
<protein>
    <submittedName>
        <fullName evidence="2">Exopolyphosphatase</fullName>
    </submittedName>
</protein>
<sequence length="126" mass="14253">SQHTYYIIANSGINGLSHKERVRLALLASFKNKTLLKLYSEETNWFSDDELSDIQALGGIIKFVNALNISNTNSVQDVKLQSTKEGYDLFVNDQGESIAESYQSNRQKKHIEKVLKTKVNIIFTNA</sequence>
<reference evidence="2 3" key="1">
    <citation type="journal article" date="2018" name="Vet. Microbiol.">
        <title>Clonal diversity and geographic distribution of methicillin-resistant Staphylococcus pseudintermedius from Australian animals: Discovery of novel sequence types.</title>
        <authorList>
            <person name="Worthing K.A."/>
            <person name="Abraham S."/>
            <person name="Coombs G.W."/>
            <person name="Pang S."/>
            <person name="Saputra S."/>
            <person name="Jordan D."/>
            <person name="Trott D.J."/>
            <person name="Norris J.M."/>
        </authorList>
    </citation>
    <scope>NUCLEOTIDE SEQUENCE [LARGE SCALE GENOMIC DNA]</scope>
    <source>
        <strain evidence="2 3">ST71 3</strain>
    </source>
</reference>
<comment type="caution">
    <text evidence="2">The sequence shown here is derived from an EMBL/GenBank/DDBJ whole genome shotgun (WGS) entry which is preliminary data.</text>
</comment>
<dbReference type="GO" id="GO:0006357">
    <property type="term" value="P:regulation of transcription by RNA polymerase II"/>
    <property type="evidence" value="ECO:0007669"/>
    <property type="project" value="TreeGrafter"/>
</dbReference>
<dbReference type="PANTHER" id="PTHR30005:SF0">
    <property type="entry name" value="RETROGRADE REGULATION PROTEIN 2"/>
    <property type="match status" value="1"/>
</dbReference>